<dbReference type="STRING" id="1221500.ABE65_019505"/>
<evidence type="ECO:0000256" key="5">
    <source>
        <dbReference type="ARBA" id="ARBA00022801"/>
    </source>
</evidence>
<dbReference type="Pfam" id="PF00082">
    <property type="entry name" value="Peptidase_S8"/>
    <property type="match status" value="1"/>
</dbReference>
<dbReference type="Pfam" id="PF22148">
    <property type="entry name" value="Fervidolysin_NPro-like"/>
    <property type="match status" value="1"/>
</dbReference>
<keyword evidence="6 7" id="KW-0720">Serine protease</keyword>
<evidence type="ECO:0000256" key="3">
    <source>
        <dbReference type="ARBA" id="ARBA00022525"/>
    </source>
</evidence>
<evidence type="ECO:0000313" key="12">
    <source>
        <dbReference type="EMBL" id="ANC78868.1"/>
    </source>
</evidence>
<dbReference type="KEGG" id="fpn:ABE65_019505"/>
<dbReference type="InterPro" id="IPR000209">
    <property type="entry name" value="Peptidase_S8/S53_dom"/>
</dbReference>
<keyword evidence="3" id="KW-0964">Secreted</keyword>
<keyword evidence="9" id="KW-0732">Signal</keyword>
<dbReference type="PROSITE" id="PS00138">
    <property type="entry name" value="SUBTILASE_SER"/>
    <property type="match status" value="1"/>
</dbReference>
<dbReference type="PROSITE" id="PS51892">
    <property type="entry name" value="SUBTILASE"/>
    <property type="match status" value="1"/>
</dbReference>
<dbReference type="InterPro" id="IPR036852">
    <property type="entry name" value="Peptidase_S8/S53_dom_sf"/>
</dbReference>
<dbReference type="Proteomes" id="UP000076623">
    <property type="component" value="Chromosome"/>
</dbReference>
<dbReference type="GO" id="GO:0004252">
    <property type="term" value="F:serine-type endopeptidase activity"/>
    <property type="evidence" value="ECO:0007669"/>
    <property type="project" value="UniProtKB-UniRule"/>
</dbReference>
<evidence type="ECO:0000313" key="13">
    <source>
        <dbReference type="Proteomes" id="UP000076623"/>
    </source>
</evidence>
<dbReference type="InterPro" id="IPR022398">
    <property type="entry name" value="Peptidase_S8_His-AS"/>
</dbReference>
<feature type="active site" description="Charge relay system" evidence="7">
    <location>
        <position position="151"/>
    </location>
</feature>
<evidence type="ECO:0000256" key="9">
    <source>
        <dbReference type="SAM" id="SignalP"/>
    </source>
</evidence>
<comment type="similarity">
    <text evidence="2 7 8">Belongs to the peptidase S8 family.</text>
</comment>
<dbReference type="EMBL" id="CP015378">
    <property type="protein sequence ID" value="ANC78868.1"/>
    <property type="molecule type" value="Genomic_DNA"/>
</dbReference>
<accession>A0A160IQV0</accession>
<dbReference type="InterPro" id="IPR015500">
    <property type="entry name" value="Peptidase_S8_subtilisin-rel"/>
</dbReference>
<name>A0A160IQV0_9BACL</name>
<dbReference type="SUPFAM" id="SSF52743">
    <property type="entry name" value="Subtilisin-like"/>
    <property type="match status" value="1"/>
</dbReference>
<feature type="domain" description="Peptidase S8/S53" evidence="10">
    <location>
        <begin position="143"/>
        <end position="380"/>
    </location>
</feature>
<dbReference type="PANTHER" id="PTHR43806">
    <property type="entry name" value="PEPTIDASE S8"/>
    <property type="match status" value="1"/>
</dbReference>
<evidence type="ECO:0000256" key="8">
    <source>
        <dbReference type="RuleBase" id="RU003355"/>
    </source>
</evidence>
<feature type="domain" description="Fervidolysin-like N-terminal prodomain" evidence="11">
    <location>
        <begin position="31"/>
        <end position="106"/>
    </location>
</feature>
<evidence type="ECO:0000256" key="4">
    <source>
        <dbReference type="ARBA" id="ARBA00022670"/>
    </source>
</evidence>
<feature type="chain" id="PRO_5007815746" evidence="9">
    <location>
        <begin position="25"/>
        <end position="392"/>
    </location>
</feature>
<gene>
    <name evidence="12" type="ORF">ABE65_019505</name>
</gene>
<dbReference type="Gene3D" id="3.40.50.200">
    <property type="entry name" value="Peptidase S8/S53 domain"/>
    <property type="match status" value="1"/>
</dbReference>
<dbReference type="PANTHER" id="PTHR43806:SF11">
    <property type="entry name" value="CEREVISIN-RELATED"/>
    <property type="match status" value="1"/>
</dbReference>
<reference evidence="12 13" key="1">
    <citation type="submission" date="2016-04" db="EMBL/GenBank/DDBJ databases">
        <title>Complete genome sequence of Fictibacillus phosphorivorans G25-29, a strain toxic to nematodes.</title>
        <authorList>
            <person name="Zheng Z."/>
        </authorList>
    </citation>
    <scope>NUCLEOTIDE SEQUENCE [LARGE SCALE GENOMIC DNA]</scope>
    <source>
        <strain evidence="12 13">G25-29</strain>
    </source>
</reference>
<evidence type="ECO:0000256" key="2">
    <source>
        <dbReference type="ARBA" id="ARBA00011073"/>
    </source>
</evidence>
<evidence type="ECO:0000256" key="7">
    <source>
        <dbReference type="PROSITE-ProRule" id="PRU01240"/>
    </source>
</evidence>
<organism evidence="12 13">
    <name type="scientific">Fictibacillus phosphorivorans</name>
    <dbReference type="NCBI Taxonomy" id="1221500"/>
    <lineage>
        <taxon>Bacteria</taxon>
        <taxon>Bacillati</taxon>
        <taxon>Bacillota</taxon>
        <taxon>Bacilli</taxon>
        <taxon>Bacillales</taxon>
        <taxon>Fictibacillaceae</taxon>
        <taxon>Fictibacillus</taxon>
    </lineage>
</organism>
<dbReference type="PROSITE" id="PS00136">
    <property type="entry name" value="SUBTILASE_ASP"/>
    <property type="match status" value="1"/>
</dbReference>
<evidence type="ECO:0000259" key="11">
    <source>
        <dbReference type="Pfam" id="PF22148"/>
    </source>
</evidence>
<dbReference type="PROSITE" id="PS00137">
    <property type="entry name" value="SUBTILASE_HIS"/>
    <property type="match status" value="1"/>
</dbReference>
<dbReference type="AlphaFoldDB" id="A0A160IQV0"/>
<comment type="subcellular location">
    <subcellularLocation>
        <location evidence="1">Secreted</location>
    </subcellularLocation>
</comment>
<dbReference type="InterPro" id="IPR054399">
    <property type="entry name" value="Fervidolysin-like_N_prodom"/>
</dbReference>
<dbReference type="InterPro" id="IPR050131">
    <property type="entry name" value="Peptidase_S8_subtilisin-like"/>
</dbReference>
<dbReference type="InterPro" id="IPR023827">
    <property type="entry name" value="Peptidase_S8_Asp-AS"/>
</dbReference>
<dbReference type="GO" id="GO:0006508">
    <property type="term" value="P:proteolysis"/>
    <property type="evidence" value="ECO:0007669"/>
    <property type="project" value="UniProtKB-KW"/>
</dbReference>
<proteinExistence type="inferred from homology"/>
<keyword evidence="13" id="KW-1185">Reference proteome</keyword>
<dbReference type="InterPro" id="IPR023828">
    <property type="entry name" value="Peptidase_S8_Ser-AS"/>
</dbReference>
<keyword evidence="5 7" id="KW-0378">Hydrolase</keyword>
<dbReference type="InterPro" id="IPR034084">
    <property type="entry name" value="Thermitase-like_dom"/>
</dbReference>
<feature type="signal peptide" evidence="9">
    <location>
        <begin position="1"/>
        <end position="24"/>
    </location>
</feature>
<evidence type="ECO:0000259" key="10">
    <source>
        <dbReference type="Pfam" id="PF00082"/>
    </source>
</evidence>
<sequence>MLKRFVATAATLPLLVSLALPASAANSEVSKASFTPAATKAASQEIIVHFKDTVSAAVNTEKKVSQLGGKVVEVTKDFTVVKVDGSVADALKNYENLDSVEYAEPNLTFHASYVPNDSAYQSQQYAPQKVGAEQAWDTTQSSSSVKIAVIDTGVDYNHPDLAGKVIKGADYVDDDNDPLDENEHGTHVAGIAAANTNNGVGIAGLAPKASILAVRVLDANGSGSLDDVAQGIRYAADQGAQVINLSLGGAGGTQTLQSAVDYAWGKGSVVIAAAGNEGVSSPSYPAYYTNAIAVAATDQNDRKASFSNYGSWVDIAAPGVNIYSTTPNNQYASFSGTSMASPVVAGVAGLLAAQGKSASQIRAALENTADPVSGTGSQFQNGRVNAAAAVQQ</sequence>
<evidence type="ECO:0000256" key="6">
    <source>
        <dbReference type="ARBA" id="ARBA00022825"/>
    </source>
</evidence>
<feature type="active site" description="Charge relay system" evidence="7">
    <location>
        <position position="184"/>
    </location>
</feature>
<dbReference type="RefSeq" id="WP_066398688.1">
    <property type="nucleotide sequence ID" value="NZ_CP015378.1"/>
</dbReference>
<dbReference type="CDD" id="cd07484">
    <property type="entry name" value="Peptidases_S8_Thermitase_like"/>
    <property type="match status" value="1"/>
</dbReference>
<keyword evidence="4 7" id="KW-0645">Protease</keyword>
<feature type="active site" description="Charge relay system" evidence="7">
    <location>
        <position position="338"/>
    </location>
</feature>
<dbReference type="GO" id="GO:0005576">
    <property type="term" value="C:extracellular region"/>
    <property type="evidence" value="ECO:0007669"/>
    <property type="project" value="UniProtKB-SubCell"/>
</dbReference>
<evidence type="ECO:0000256" key="1">
    <source>
        <dbReference type="ARBA" id="ARBA00004613"/>
    </source>
</evidence>
<dbReference type="PRINTS" id="PR00723">
    <property type="entry name" value="SUBTILISIN"/>
</dbReference>
<protein>
    <submittedName>
        <fullName evidence="12">Alkaline serine protease</fullName>
    </submittedName>
</protein>